<protein>
    <submittedName>
        <fullName evidence="1">Uncharacterized protein</fullName>
    </submittedName>
</protein>
<reference evidence="1 2" key="1">
    <citation type="submission" date="2017-06" db="EMBL/GenBank/DDBJ databases">
        <authorList>
            <person name="Furmanczyk E.M."/>
        </authorList>
    </citation>
    <scope>NUCLEOTIDE SEQUENCE [LARGE SCALE GENOMIC DNA]</scope>
    <source>
        <strain evidence="1 2">DSM 16611</strain>
    </source>
</reference>
<sequence>MRNAVHFKLGAAGAYLDWVYIHCCGNGHLGFRPCGESPGKPVGVSGAAIRLAGEGVLTANADFVDCVHIHSCGNGHLWFRPYGESLGKAPSNQGLLPLTFGASLGLGMPSLRSCSVGRRDGPSMAQRGDPRSNAGVRTCRALARHRVVGQSLLLTFCWAGTPAFGKVSRCKSETASRHHRTNG</sequence>
<organism evidence="1 2">
    <name type="scientific">Pseudomonas umsongensis</name>
    <dbReference type="NCBI Taxonomy" id="198618"/>
    <lineage>
        <taxon>Bacteria</taxon>
        <taxon>Pseudomonadati</taxon>
        <taxon>Pseudomonadota</taxon>
        <taxon>Gammaproteobacteria</taxon>
        <taxon>Pseudomonadales</taxon>
        <taxon>Pseudomonadaceae</taxon>
        <taxon>Pseudomonas</taxon>
    </lineage>
</organism>
<evidence type="ECO:0000313" key="2">
    <source>
        <dbReference type="Proteomes" id="UP000215455"/>
    </source>
</evidence>
<proteinExistence type="predicted"/>
<comment type="caution">
    <text evidence="1">The sequence shown here is derived from an EMBL/GenBank/DDBJ whole genome shotgun (WGS) entry which is preliminary data.</text>
</comment>
<keyword evidence="2" id="KW-1185">Reference proteome</keyword>
<name>A0ABX4DZS3_9PSED</name>
<dbReference type="Proteomes" id="UP000215455">
    <property type="component" value="Unassembled WGS sequence"/>
</dbReference>
<accession>A0ABX4DZS3</accession>
<dbReference type="EMBL" id="NIWU01000001">
    <property type="protein sequence ID" value="OXR34692.1"/>
    <property type="molecule type" value="Genomic_DNA"/>
</dbReference>
<gene>
    <name evidence="1" type="ORF">PSUM_01985</name>
</gene>
<evidence type="ECO:0000313" key="1">
    <source>
        <dbReference type="EMBL" id="OXR34692.1"/>
    </source>
</evidence>